<evidence type="ECO:0000313" key="1">
    <source>
        <dbReference type="EMBL" id="NWR35851.1"/>
    </source>
</evidence>
<dbReference type="GO" id="GO:0005739">
    <property type="term" value="C:mitochondrion"/>
    <property type="evidence" value="ECO:0007669"/>
    <property type="project" value="InterPro"/>
</dbReference>
<keyword evidence="2" id="KW-1185">Reference proteome</keyword>
<dbReference type="AlphaFoldDB" id="A0A7K4WMF4"/>
<dbReference type="Proteomes" id="UP000540952">
    <property type="component" value="Unassembled WGS sequence"/>
</dbReference>
<feature type="non-terminal residue" evidence="1">
    <location>
        <position position="1"/>
    </location>
</feature>
<dbReference type="PANTHER" id="PTHR34561">
    <property type="entry name" value="NADH DEHYDROGENASE [UBIQUINONE] 1 ALPHA SUBCOMPLEX ASSEMBLY FACTOR 8"/>
    <property type="match status" value="1"/>
</dbReference>
<gene>
    <name evidence="1" type="primary">Ndufaf8</name>
    <name evidence="1" type="ORF">TACRUB_R15451</name>
</gene>
<evidence type="ECO:0000313" key="2">
    <source>
        <dbReference type="Proteomes" id="UP000540952"/>
    </source>
</evidence>
<dbReference type="PANTHER" id="PTHR34561:SF1">
    <property type="entry name" value="NADH DEHYDROGENASE [UBIQUINONE] 1 ALPHA SUBCOMPLEX ASSEMBLY FACTOR 8"/>
    <property type="match status" value="1"/>
</dbReference>
<reference evidence="1 2" key="1">
    <citation type="submission" date="2019-09" db="EMBL/GenBank/DDBJ databases">
        <title>Bird 10,000 Genomes (B10K) Project - Family phase.</title>
        <authorList>
            <person name="Zhang G."/>
        </authorList>
    </citation>
    <scope>NUCLEOTIDE SEQUENCE [LARGE SCALE GENOMIC DNA]</scope>
    <source>
        <strain evidence="1">B10K-CU-031-13</strain>
        <tissue evidence="1">Muscle</tissue>
    </source>
</reference>
<comment type="caution">
    <text evidence="1">The sequence shown here is derived from an EMBL/GenBank/DDBJ whole genome shotgun (WGS) entry which is preliminary data.</text>
</comment>
<name>A0A7K4WMF4_9TYRA</name>
<organism evidence="1 2">
    <name type="scientific">Tachuris rubrigastra</name>
    <dbReference type="NCBI Taxonomy" id="495162"/>
    <lineage>
        <taxon>Eukaryota</taxon>
        <taxon>Metazoa</taxon>
        <taxon>Chordata</taxon>
        <taxon>Craniata</taxon>
        <taxon>Vertebrata</taxon>
        <taxon>Euteleostomi</taxon>
        <taxon>Archelosauria</taxon>
        <taxon>Archosauria</taxon>
        <taxon>Dinosauria</taxon>
        <taxon>Saurischia</taxon>
        <taxon>Theropoda</taxon>
        <taxon>Coelurosauria</taxon>
        <taxon>Aves</taxon>
        <taxon>Neognathae</taxon>
        <taxon>Neoaves</taxon>
        <taxon>Telluraves</taxon>
        <taxon>Australaves</taxon>
        <taxon>Passeriformes</taxon>
        <taxon>Tyrannidae</taxon>
        <taxon>Tachuris</taxon>
    </lineage>
</organism>
<feature type="non-terminal residue" evidence="1">
    <location>
        <position position="62"/>
    </location>
</feature>
<dbReference type="GO" id="GO:0032981">
    <property type="term" value="P:mitochondrial respiratory chain complex I assembly"/>
    <property type="evidence" value="ECO:0007669"/>
    <property type="project" value="InterPro"/>
</dbReference>
<dbReference type="EMBL" id="VZRD01000273">
    <property type="protein sequence ID" value="NWR35851.1"/>
    <property type="molecule type" value="Genomic_DNA"/>
</dbReference>
<proteinExistence type="predicted"/>
<protein>
    <submittedName>
        <fullName evidence="1">NDUF8 factor</fullName>
    </submittedName>
</protein>
<accession>A0A7K4WMF4</accession>
<sequence>SKGGGCGVQARSRPLWFSQAAAYGRCVAAAAAGPAELRRDTCLDEFQALRECFARAVRPGPD</sequence>
<dbReference type="InterPro" id="IPR034595">
    <property type="entry name" value="NDUFAF8"/>
</dbReference>